<dbReference type="PANTHER" id="PTHR37296">
    <property type="entry name" value="CONSERVED VIRULENCE FACTOR B"/>
    <property type="match status" value="1"/>
</dbReference>
<evidence type="ECO:0000313" key="4">
    <source>
        <dbReference type="EMBL" id="SSZ55576.1"/>
    </source>
</evidence>
<dbReference type="InterPro" id="IPR012340">
    <property type="entry name" value="NA-bd_OB-fold"/>
</dbReference>
<dbReference type="RefSeq" id="WP_002689186.1">
    <property type="nucleotide sequence ID" value="NZ_UFTJ01000002.1"/>
</dbReference>
<evidence type="ECO:0000256" key="1">
    <source>
        <dbReference type="PIRNR" id="PIRNR012524"/>
    </source>
</evidence>
<dbReference type="PIRSF" id="PIRSF012524">
    <property type="entry name" value="YitL_S1"/>
    <property type="match status" value="1"/>
</dbReference>
<proteinExistence type="inferred from homology"/>
<dbReference type="Pfam" id="PF13509">
    <property type="entry name" value="S1_2"/>
    <property type="match status" value="1"/>
</dbReference>
<comment type="similarity">
    <text evidence="1">Belongs to the CvfB family.</text>
</comment>
<evidence type="ECO:0000313" key="5">
    <source>
        <dbReference type="Proteomes" id="UP000255515"/>
    </source>
</evidence>
<dbReference type="Proteomes" id="UP000255515">
    <property type="component" value="Unassembled WGS sequence"/>
</dbReference>
<evidence type="ECO:0000259" key="3">
    <source>
        <dbReference type="Pfam" id="PF17783"/>
    </source>
</evidence>
<feature type="domain" description="Conserved virulence factor B-like winged helix" evidence="3">
    <location>
        <begin position="217"/>
        <end position="273"/>
    </location>
</feature>
<dbReference type="InterPro" id="IPR036388">
    <property type="entry name" value="WH-like_DNA-bd_sf"/>
</dbReference>
<dbReference type="EMBL" id="UFTJ01000002">
    <property type="protein sequence ID" value="SSZ55576.1"/>
    <property type="molecule type" value="Genomic_DNA"/>
</dbReference>
<gene>
    <name evidence="4" type="primary">cvfB</name>
    <name evidence="4" type="ORF">NCTC11661_00958</name>
</gene>
<evidence type="ECO:0000259" key="2">
    <source>
        <dbReference type="Pfam" id="PF13509"/>
    </source>
</evidence>
<dbReference type="Pfam" id="PF17783">
    <property type="entry name" value="WHD_CvfB"/>
    <property type="match status" value="1"/>
</dbReference>
<dbReference type="InterPro" id="IPR039566">
    <property type="entry name" value="CvfB_S1_st"/>
</dbReference>
<reference evidence="4 5" key="1">
    <citation type="submission" date="2018-06" db="EMBL/GenBank/DDBJ databases">
        <authorList>
            <consortium name="Pathogen Informatics"/>
            <person name="Doyle S."/>
        </authorList>
    </citation>
    <scope>NUCLEOTIDE SEQUENCE [LARGE SCALE GENOMIC DNA]</scope>
    <source>
        <strain evidence="4 5">NCTC11661</strain>
    </source>
</reference>
<dbReference type="InterPro" id="IPR040764">
    <property type="entry name" value="CvfB_WH"/>
</dbReference>
<sequence length="274" mass="31435">MKIGQFNQLIVSNKNEHGYYLEDRSGACVFIAKLFAENHWQIGDEVKAFIYQDENEIKATIEEPFIQVGEFGILNCVQNLPAGSFMDWGIIKDLFVPYKQQRGKMVEGKNYLVYAYIDEKTGRITGTTKLPKNNTTTDFPFKNGDKVDLIIANTTDLGWNVIINRKYIGLLYNSEVFQTLRPMMETEGYIKNIREDGKIDVILQPVGFENIDAFQTKILEELEANYGILYLSDQSSPEEIKAELQMSKKNFKKAIGGLYKAKKIEILEDKIRLL</sequence>
<accession>A0A376C0M8</accession>
<dbReference type="PANTHER" id="PTHR37296:SF1">
    <property type="entry name" value="CONSERVED VIRULENCE FACTOR B"/>
    <property type="match status" value="1"/>
</dbReference>
<dbReference type="AlphaFoldDB" id="A0A376C0M8"/>
<dbReference type="InterPro" id="IPR014464">
    <property type="entry name" value="CvfB_fam"/>
</dbReference>
<protein>
    <submittedName>
        <fullName evidence="4">Conserved virulence factor B</fullName>
    </submittedName>
</protein>
<name>A0A376C0M8_9FLAO</name>
<organism evidence="4 5">
    <name type="scientific">Bergeyella zoohelcum</name>
    <dbReference type="NCBI Taxonomy" id="1015"/>
    <lineage>
        <taxon>Bacteria</taxon>
        <taxon>Pseudomonadati</taxon>
        <taxon>Bacteroidota</taxon>
        <taxon>Flavobacteriia</taxon>
        <taxon>Flavobacteriales</taxon>
        <taxon>Weeksellaceae</taxon>
        <taxon>Bergeyella</taxon>
    </lineage>
</organism>
<feature type="domain" description="Conserved virulence factor B first S1" evidence="2">
    <location>
        <begin position="3"/>
        <end position="61"/>
    </location>
</feature>
<dbReference type="Gene3D" id="1.10.10.10">
    <property type="entry name" value="Winged helix-like DNA-binding domain superfamily/Winged helix DNA-binding domain"/>
    <property type="match status" value="1"/>
</dbReference>
<dbReference type="Gene3D" id="2.40.50.140">
    <property type="entry name" value="Nucleic acid-binding proteins"/>
    <property type="match status" value="1"/>
</dbReference>